<dbReference type="InterPro" id="IPR035991">
    <property type="entry name" value="Casein_kinase_II_beta-like"/>
</dbReference>
<evidence type="ECO:0000256" key="1">
    <source>
        <dbReference type="ARBA" id="ARBA00006941"/>
    </source>
</evidence>
<dbReference type="Gene3D" id="2.20.25.20">
    <property type="match status" value="1"/>
</dbReference>
<dbReference type="PRINTS" id="PR00472">
    <property type="entry name" value="CASNKINASEII"/>
</dbReference>
<comment type="subunit">
    <text evidence="2">Tetramer of two alpha and two beta subunits.</text>
</comment>
<dbReference type="SMART" id="SM01085">
    <property type="entry name" value="CK_II_beta"/>
    <property type="match status" value="1"/>
</dbReference>
<evidence type="ECO:0000313" key="3">
    <source>
        <dbReference type="EMBL" id="KAK8882473.1"/>
    </source>
</evidence>
<dbReference type="SUPFAM" id="SSF57798">
    <property type="entry name" value="Casein kinase II beta subunit"/>
    <property type="match status" value="1"/>
</dbReference>
<dbReference type="PANTHER" id="PTHR11740:SF0">
    <property type="entry name" value="CASEIN KINASE II SUBUNIT BETA"/>
    <property type="match status" value="1"/>
</dbReference>
<proteinExistence type="inferred from homology"/>
<sequence length="195" mass="22431">MGQSWIDLFLKTEKGHLFVAIPIDFITQNAKNSSISKRFSNVDELISLILSNDLDGIAQDDKQEQAEALYGLVHQKFLLTKEGRDLMIEKWKSKDYPEDFKCPRVCCKDFRCVPYGTSCDLQKDKVKMFCPNCTDVYNYDSNIDGAYFGPDWVHFLMNEPHDDFIPKDLPESYTPHVFGFNVYLPSNAPPTSNDH</sequence>
<name>A0ABR2JUJ7_9EUKA</name>
<dbReference type="EMBL" id="JAPFFF010000009">
    <property type="protein sequence ID" value="KAK8882473.1"/>
    <property type="molecule type" value="Genomic_DNA"/>
</dbReference>
<organism evidence="3 4">
    <name type="scientific">Tritrichomonas musculus</name>
    <dbReference type="NCBI Taxonomy" id="1915356"/>
    <lineage>
        <taxon>Eukaryota</taxon>
        <taxon>Metamonada</taxon>
        <taxon>Parabasalia</taxon>
        <taxon>Tritrichomonadida</taxon>
        <taxon>Tritrichomonadidae</taxon>
        <taxon>Tritrichomonas</taxon>
    </lineage>
</organism>
<accession>A0ABR2JUJ7</accession>
<dbReference type="PANTHER" id="PTHR11740">
    <property type="entry name" value="CASEIN KINASE II SUBUNIT BETA"/>
    <property type="match status" value="1"/>
</dbReference>
<dbReference type="Proteomes" id="UP001470230">
    <property type="component" value="Unassembled WGS sequence"/>
</dbReference>
<dbReference type="InterPro" id="IPR016149">
    <property type="entry name" value="Casein_kin_II_reg-sub_N"/>
</dbReference>
<dbReference type="Pfam" id="PF01214">
    <property type="entry name" value="CK_II_beta"/>
    <property type="match status" value="1"/>
</dbReference>
<comment type="similarity">
    <text evidence="1 2">Belongs to the casein kinase 2 subunit beta family.</text>
</comment>
<evidence type="ECO:0000256" key="2">
    <source>
        <dbReference type="RuleBase" id="RU361268"/>
    </source>
</evidence>
<comment type="caution">
    <text evidence="3">The sequence shown here is derived from an EMBL/GenBank/DDBJ whole genome shotgun (WGS) entry which is preliminary data.</text>
</comment>
<protein>
    <recommendedName>
        <fullName evidence="2">Casein kinase II subunit beta</fullName>
        <shortName evidence="2">CK II beta</shortName>
    </recommendedName>
</protein>
<reference evidence="3 4" key="1">
    <citation type="submission" date="2024-04" db="EMBL/GenBank/DDBJ databases">
        <title>Tritrichomonas musculus Genome.</title>
        <authorList>
            <person name="Alves-Ferreira E."/>
            <person name="Grigg M."/>
            <person name="Lorenzi H."/>
            <person name="Galac M."/>
        </authorList>
    </citation>
    <scope>NUCLEOTIDE SEQUENCE [LARGE SCALE GENOMIC DNA]</scope>
    <source>
        <strain evidence="3 4">EAF2021</strain>
    </source>
</reference>
<evidence type="ECO:0000313" key="4">
    <source>
        <dbReference type="Proteomes" id="UP001470230"/>
    </source>
</evidence>
<dbReference type="Gene3D" id="1.10.1820.10">
    <property type="entry name" value="protein kinase ck2 holoenzyme, chain C, domain 1"/>
    <property type="match status" value="1"/>
</dbReference>
<keyword evidence="4" id="KW-1185">Reference proteome</keyword>
<dbReference type="InterPro" id="IPR000704">
    <property type="entry name" value="Casein_kinase_II_reg-sub"/>
</dbReference>
<gene>
    <name evidence="3" type="ORF">M9Y10_045115</name>
</gene>